<organism evidence="1 2">
    <name type="scientific">Pontibacter locisalis</name>
    <dbReference type="NCBI Taxonomy" id="1719035"/>
    <lineage>
        <taxon>Bacteria</taxon>
        <taxon>Pseudomonadati</taxon>
        <taxon>Bacteroidota</taxon>
        <taxon>Cytophagia</taxon>
        <taxon>Cytophagales</taxon>
        <taxon>Hymenobacteraceae</taxon>
        <taxon>Pontibacter</taxon>
    </lineage>
</organism>
<evidence type="ECO:0008006" key="3">
    <source>
        <dbReference type="Google" id="ProtNLM"/>
    </source>
</evidence>
<dbReference type="SUPFAM" id="SSF55781">
    <property type="entry name" value="GAF domain-like"/>
    <property type="match status" value="1"/>
</dbReference>
<comment type="caution">
    <text evidence="1">The sequence shown here is derived from an EMBL/GenBank/DDBJ whole genome shotgun (WGS) entry which is preliminary data.</text>
</comment>
<proteinExistence type="predicted"/>
<dbReference type="RefSeq" id="WP_377503647.1">
    <property type="nucleotide sequence ID" value="NZ_JBHULU010000005.1"/>
</dbReference>
<dbReference type="Proteomes" id="UP001597544">
    <property type="component" value="Unassembled WGS sequence"/>
</dbReference>
<gene>
    <name evidence="1" type="ORF">ACFSRY_04880</name>
</gene>
<evidence type="ECO:0000313" key="1">
    <source>
        <dbReference type="EMBL" id="MFD2513189.1"/>
    </source>
</evidence>
<accession>A0ABW5IIX1</accession>
<sequence>MNSTKTSSDFFAKELQEFKDALKASGIHGALHYLNTRTPHRYTGIYKFDGENLRNLALYDRFDSTLTKGEDAPMSATYCSLVQKQQALEITDATEDSRVKGKIITPVVSYCGVLLRDADGKPFGTLCHFDMQRCQERISDFPLLKAAAGILYSYLHS</sequence>
<protein>
    <recommendedName>
        <fullName evidence="3">GAF domain-containing protein</fullName>
    </recommendedName>
</protein>
<keyword evidence="2" id="KW-1185">Reference proteome</keyword>
<name>A0ABW5IIX1_9BACT</name>
<reference evidence="2" key="1">
    <citation type="journal article" date="2019" name="Int. J. Syst. Evol. Microbiol.">
        <title>The Global Catalogue of Microorganisms (GCM) 10K type strain sequencing project: providing services to taxonomists for standard genome sequencing and annotation.</title>
        <authorList>
            <consortium name="The Broad Institute Genomics Platform"/>
            <consortium name="The Broad Institute Genome Sequencing Center for Infectious Disease"/>
            <person name="Wu L."/>
            <person name="Ma J."/>
        </authorList>
    </citation>
    <scope>NUCLEOTIDE SEQUENCE [LARGE SCALE GENOMIC DNA]</scope>
    <source>
        <strain evidence="2">KCTC 42498</strain>
    </source>
</reference>
<dbReference type="EMBL" id="JBHULU010000005">
    <property type="protein sequence ID" value="MFD2513189.1"/>
    <property type="molecule type" value="Genomic_DNA"/>
</dbReference>
<evidence type="ECO:0000313" key="2">
    <source>
        <dbReference type="Proteomes" id="UP001597544"/>
    </source>
</evidence>